<feature type="binding site" evidence="1">
    <location>
        <position position="105"/>
    </location>
    <ligand>
        <name>Zn(2+)</name>
        <dbReference type="ChEBI" id="CHEBI:29105"/>
    </ligand>
</feature>
<reference evidence="2 3" key="1">
    <citation type="submission" date="2024-11" db="EMBL/GenBank/DDBJ databases">
        <title>Adaptive evolution of stress response genes in parasites aligns with host niche diversity.</title>
        <authorList>
            <person name="Hahn C."/>
            <person name="Resl P."/>
        </authorList>
    </citation>
    <scope>NUCLEOTIDE SEQUENCE [LARGE SCALE GENOMIC DNA]</scope>
    <source>
        <strain evidence="2">EGGRZ-B1_66</strain>
        <tissue evidence="2">Body</tissue>
    </source>
</reference>
<dbReference type="EMBL" id="JBJKFK010000149">
    <property type="protein sequence ID" value="KAL3319298.1"/>
    <property type="molecule type" value="Genomic_DNA"/>
</dbReference>
<keyword evidence="1" id="KW-0479">Metal-binding</keyword>
<evidence type="ECO:0000256" key="1">
    <source>
        <dbReference type="PIRSR" id="PIRSR602124-1"/>
    </source>
</evidence>
<dbReference type="Proteomes" id="UP001626550">
    <property type="component" value="Unassembled WGS sequence"/>
</dbReference>
<dbReference type="AlphaFoldDB" id="A0ABD2QIC9"/>
<name>A0ABD2QIC9_9PLAT</name>
<feature type="binding site" evidence="1">
    <location>
        <position position="127"/>
    </location>
    <ligand>
        <name>Zn(2+)</name>
        <dbReference type="ChEBI" id="CHEBI:29105"/>
    </ligand>
</feature>
<dbReference type="InterPro" id="IPR002124">
    <property type="entry name" value="Cyt_c_oxidase_su5b"/>
</dbReference>
<sequence length="217" mass="25075">MLRLFVRRASTASKGVPGFKEDIRKFIVENPHLGPSKAAVVPMDKAMGSEKPARLDIFRQTLLHELRMVDIDPPQTYLSRTINTKATKENPNLVPGDEPRKINGCVCYDHAHHVSMHLLYRDLPVRCRCGYWFKLISEEDYETLREANWQKIKGQPENTQLLQAIEASRNELARLFEASKDMNHHSPGATEMATTLSIEWKKFKKLYSQIRKKMNEL</sequence>
<gene>
    <name evidence="2" type="primary">COX5B</name>
    <name evidence="2" type="ORF">Ciccas_002043</name>
</gene>
<keyword evidence="1" id="KW-0862">Zinc</keyword>
<dbReference type="SUPFAM" id="SSF57802">
    <property type="entry name" value="Rubredoxin-like"/>
    <property type="match status" value="1"/>
</dbReference>
<comment type="caution">
    <text evidence="2">The sequence shown here is derived from an EMBL/GenBank/DDBJ whole genome shotgun (WGS) entry which is preliminary data.</text>
</comment>
<feature type="binding site" evidence="1">
    <location>
        <position position="107"/>
    </location>
    <ligand>
        <name>Zn(2+)</name>
        <dbReference type="ChEBI" id="CHEBI:29105"/>
    </ligand>
</feature>
<protein>
    <submittedName>
        <fullName evidence="2">Cytochrome c oxidase subunit 5B</fullName>
    </submittedName>
</protein>
<dbReference type="Gene3D" id="2.60.11.10">
    <property type="entry name" value="Cytochrome c oxidase, subunit Vb"/>
    <property type="match status" value="1"/>
</dbReference>
<evidence type="ECO:0000313" key="2">
    <source>
        <dbReference type="EMBL" id="KAL3319298.1"/>
    </source>
</evidence>
<dbReference type="InterPro" id="IPR036972">
    <property type="entry name" value="Cyt_c_oxidase_su5b_sf"/>
</dbReference>
<accession>A0ABD2QIC9</accession>
<organism evidence="2 3">
    <name type="scientific">Cichlidogyrus casuarinus</name>
    <dbReference type="NCBI Taxonomy" id="1844966"/>
    <lineage>
        <taxon>Eukaryota</taxon>
        <taxon>Metazoa</taxon>
        <taxon>Spiralia</taxon>
        <taxon>Lophotrochozoa</taxon>
        <taxon>Platyhelminthes</taxon>
        <taxon>Monogenea</taxon>
        <taxon>Monopisthocotylea</taxon>
        <taxon>Dactylogyridea</taxon>
        <taxon>Ancyrocephalidae</taxon>
        <taxon>Cichlidogyrus</taxon>
    </lineage>
</organism>
<feature type="binding site" evidence="1">
    <location>
        <position position="129"/>
    </location>
    <ligand>
        <name>Zn(2+)</name>
        <dbReference type="ChEBI" id="CHEBI:29105"/>
    </ligand>
</feature>
<keyword evidence="3" id="KW-1185">Reference proteome</keyword>
<evidence type="ECO:0000313" key="3">
    <source>
        <dbReference type="Proteomes" id="UP001626550"/>
    </source>
</evidence>
<proteinExistence type="predicted"/>
<dbReference type="PROSITE" id="PS51359">
    <property type="entry name" value="COX5B_2"/>
    <property type="match status" value="1"/>
</dbReference>